<feature type="compositionally biased region" description="Polar residues" evidence="1">
    <location>
        <begin position="681"/>
        <end position="690"/>
    </location>
</feature>
<proteinExistence type="predicted"/>
<dbReference type="Gene3D" id="1.20.1280.50">
    <property type="match status" value="1"/>
</dbReference>
<feature type="domain" description="MBD" evidence="2">
    <location>
        <begin position="196"/>
        <end position="275"/>
    </location>
</feature>
<dbReference type="RefSeq" id="XP_022332012.1">
    <property type="nucleotide sequence ID" value="XM_022476304.1"/>
</dbReference>
<dbReference type="PANTHER" id="PTHR15739:SF5">
    <property type="entry name" value="LD23158P"/>
    <property type="match status" value="1"/>
</dbReference>
<dbReference type="SMART" id="SM00391">
    <property type="entry name" value="MBD"/>
    <property type="match status" value="1"/>
</dbReference>
<feature type="compositionally biased region" description="Low complexity" evidence="1">
    <location>
        <begin position="671"/>
        <end position="680"/>
    </location>
</feature>
<evidence type="ECO:0000259" key="2">
    <source>
        <dbReference type="PROSITE" id="PS50982"/>
    </source>
</evidence>
<feature type="compositionally biased region" description="Basic and acidic residues" evidence="1">
    <location>
        <begin position="312"/>
        <end position="321"/>
    </location>
</feature>
<evidence type="ECO:0000313" key="3">
    <source>
        <dbReference type="Proteomes" id="UP000694844"/>
    </source>
</evidence>
<accession>A0A8B8DUV9</accession>
<dbReference type="OrthoDB" id="61560at2759"/>
<dbReference type="PANTHER" id="PTHR15739">
    <property type="entry name" value="ZINC FINGER PROTEIN"/>
    <property type="match status" value="1"/>
</dbReference>
<dbReference type="SUPFAM" id="SSF57903">
    <property type="entry name" value="FYVE/PHD zinc finger"/>
    <property type="match status" value="1"/>
</dbReference>
<dbReference type="InterPro" id="IPR001810">
    <property type="entry name" value="F-box_dom"/>
</dbReference>
<feature type="region of interest" description="Disordered" evidence="1">
    <location>
        <begin position="1"/>
        <end position="143"/>
    </location>
</feature>
<dbReference type="GeneID" id="111129830"/>
<name>A0A8B8DUV9_CRAVI</name>
<feature type="compositionally biased region" description="Low complexity" evidence="1">
    <location>
        <begin position="375"/>
        <end position="389"/>
    </location>
</feature>
<keyword evidence="3" id="KW-1185">Reference proteome</keyword>
<dbReference type="InterPro" id="IPR001739">
    <property type="entry name" value="Methyl_CpG_DNA-bd"/>
</dbReference>
<sequence>MSAETDTVNHAKSAGNSESISALDEDFDNVAEKMDTMSKCNTDTNSNSKSVCSETGDDSKPCSTGTDEPDGDMKKHVQESENDLRTKNENSVAEKNETSVIKECESEDKVMRNSVDVSGKDTQTEEEKEEADDEEEEEEEEGIEIKDSDIVKPTDVFGKGKRQHMKKVDGDYTEDFDSRDSTPLRHANRKSTVMSDEQRELLLKPFEEGWRREVVFRSTYTPVTKQGTVKSVPADVYYHPPEGRKLRSMVDITKHLVMTNSKLTLDNFSFIRKPILEPPFEIVRSSGSVGRGQFGSPKTPKQNQESQPQVVIERDGEEKVLSESSQLRGRQVGFVRRKRGRPPSSINRNLTPRTQIIRKRGRPPSSNTIRVKLLSPVSTAPSSDSSSPGEPSPKRSKPTARKSTTQGGNKLFKVAKSEDSVQSLEELCNLNCPGRGMLPPSLQCIICLCLFHPECVNTNPDTEDFVCLRCVTGSPSIKLQKPKPANNMKLIPFTIQRPNGKSINATVVSPSQSGVVKLPSASGVVAPLPVTTSVVTTSVVAVKQEPMDVEEYSQAKGKNDVSETTLGSLKSILDKRSVGLSSTPMPVLLNTFSGSQARLAFNGHGPQVTVTTSTPVIGPPSSAFTALPNLPIFNPLHRPALIDPNFPPVNITPLPSVSPVSHPPPKLTAAPSPKSSPNSNGVEVSQSSKNGQLLTLPSAVAKRLNLKQPLALKINNMQITVPPSCLLLTADGLKVFLPPKTFPVQLGETAKLCVTVTNDKSSPSNSKISVNIGISPKPDTPGSKNGRASRQWKSAINPGSCHIKRLYGGFDCMLCIFQYLNMHDLARVSLVCRTWRIIAQNPVLWHEVKLRNVKVLDWKKAVEFLLKRAVHSLNLRGLEHHETRNHTWHQFLAVVPQLTCVKRIHFGLVPGSVLQHVCEKMSHLEVFTAEWISDYDDEQKWDHVTKLNIGKFSCLPGLRELKLRGVAGLAMPSFTLSGGLDELASLKHLRKLSLTTLTSVEESDFSFLDKMEQLECLELGDCLRWTSKTYSLLSNLKNLTTLRLENGGDINTDQGLGEALAQIKSLKKLELIMFVMPGPVRGLEHLKTLVVWPNTQDNTPIPAKVNSAMLKMVSGLQGLERLEWGILSSSSTSIILDNETSNTEWIPFLPNTPEPNPGGSPTMEYISIRQFTSHITEALPNTRIKVYNSKIMQFDDKES</sequence>
<dbReference type="KEGG" id="cvn:111129830"/>
<dbReference type="InterPro" id="IPR016177">
    <property type="entry name" value="DNA-bd_dom_sf"/>
</dbReference>
<dbReference type="CDD" id="cd00122">
    <property type="entry name" value="MBD"/>
    <property type="match status" value="1"/>
</dbReference>
<feature type="compositionally biased region" description="Basic and acidic residues" evidence="1">
    <location>
        <begin position="172"/>
        <end position="183"/>
    </location>
</feature>
<dbReference type="Pfam" id="PF12937">
    <property type="entry name" value="F-box-like"/>
    <property type="match status" value="1"/>
</dbReference>
<organism evidence="3 4">
    <name type="scientific">Crassostrea virginica</name>
    <name type="common">Eastern oyster</name>
    <dbReference type="NCBI Taxonomy" id="6565"/>
    <lineage>
        <taxon>Eukaryota</taxon>
        <taxon>Metazoa</taxon>
        <taxon>Spiralia</taxon>
        <taxon>Lophotrochozoa</taxon>
        <taxon>Mollusca</taxon>
        <taxon>Bivalvia</taxon>
        <taxon>Autobranchia</taxon>
        <taxon>Pteriomorphia</taxon>
        <taxon>Ostreida</taxon>
        <taxon>Ostreoidea</taxon>
        <taxon>Ostreidae</taxon>
        <taxon>Crassostrea</taxon>
    </lineage>
</organism>
<dbReference type="Pfam" id="PF01429">
    <property type="entry name" value="MBD"/>
    <property type="match status" value="1"/>
</dbReference>
<protein>
    <submittedName>
        <fullName evidence="4">Uncharacterized protein LOC111129830</fullName>
    </submittedName>
</protein>
<feature type="region of interest" description="Disordered" evidence="1">
    <location>
        <begin position="287"/>
        <end position="409"/>
    </location>
</feature>
<dbReference type="InterPro" id="IPR036047">
    <property type="entry name" value="F-box-like_dom_sf"/>
</dbReference>
<feature type="region of interest" description="Disordered" evidence="1">
    <location>
        <begin position="761"/>
        <end position="789"/>
    </location>
</feature>
<evidence type="ECO:0000313" key="4">
    <source>
        <dbReference type="RefSeq" id="XP_022332012.1"/>
    </source>
</evidence>
<feature type="region of interest" description="Disordered" evidence="1">
    <location>
        <begin position="657"/>
        <end position="690"/>
    </location>
</feature>
<dbReference type="InterPro" id="IPR032675">
    <property type="entry name" value="LRR_dom_sf"/>
</dbReference>
<dbReference type="InterPro" id="IPR052283">
    <property type="entry name" value="GenomicStab_NeuMorph_Reg"/>
</dbReference>
<dbReference type="SUPFAM" id="SSF52058">
    <property type="entry name" value="L domain-like"/>
    <property type="match status" value="1"/>
</dbReference>
<dbReference type="InterPro" id="IPR011011">
    <property type="entry name" value="Znf_FYVE_PHD"/>
</dbReference>
<dbReference type="AlphaFoldDB" id="A0A8B8DUV9"/>
<feature type="compositionally biased region" description="Acidic residues" evidence="1">
    <location>
        <begin position="126"/>
        <end position="142"/>
    </location>
</feature>
<feature type="compositionally biased region" description="Polar residues" evidence="1">
    <location>
        <begin position="1"/>
        <end position="20"/>
    </location>
</feature>
<feature type="compositionally biased region" description="Polar residues" evidence="1">
    <location>
        <begin position="299"/>
        <end position="309"/>
    </location>
</feature>
<dbReference type="SMART" id="SM00256">
    <property type="entry name" value="FBOX"/>
    <property type="match status" value="1"/>
</dbReference>
<dbReference type="Proteomes" id="UP000694844">
    <property type="component" value="Chromosome 4"/>
</dbReference>
<dbReference type="Gene3D" id="3.30.890.10">
    <property type="entry name" value="Methyl-cpg-binding Protein 2, Chain A"/>
    <property type="match status" value="1"/>
</dbReference>
<dbReference type="SUPFAM" id="SSF54171">
    <property type="entry name" value="DNA-binding domain"/>
    <property type="match status" value="1"/>
</dbReference>
<reference evidence="4" key="1">
    <citation type="submission" date="2025-08" db="UniProtKB">
        <authorList>
            <consortium name="RefSeq"/>
        </authorList>
    </citation>
    <scope>IDENTIFICATION</scope>
    <source>
        <tissue evidence="4">Whole sample</tissue>
    </source>
</reference>
<dbReference type="GO" id="GO:0003677">
    <property type="term" value="F:DNA binding"/>
    <property type="evidence" value="ECO:0007669"/>
    <property type="project" value="InterPro"/>
</dbReference>
<feature type="compositionally biased region" description="Basic and acidic residues" evidence="1">
    <location>
        <begin position="71"/>
        <end position="111"/>
    </location>
</feature>
<feature type="region of interest" description="Disordered" evidence="1">
    <location>
        <begin position="172"/>
        <end position="195"/>
    </location>
</feature>
<gene>
    <name evidence="4" type="primary">LOC111129830</name>
</gene>
<dbReference type="Gene3D" id="3.80.10.10">
    <property type="entry name" value="Ribonuclease Inhibitor"/>
    <property type="match status" value="1"/>
</dbReference>
<dbReference type="SUPFAM" id="SSF81383">
    <property type="entry name" value="F-box domain"/>
    <property type="match status" value="1"/>
</dbReference>
<evidence type="ECO:0000256" key="1">
    <source>
        <dbReference type="SAM" id="MobiDB-lite"/>
    </source>
</evidence>
<dbReference type="PROSITE" id="PS50982">
    <property type="entry name" value="MBD"/>
    <property type="match status" value="1"/>
</dbReference>
<feature type="compositionally biased region" description="Polar residues" evidence="1">
    <location>
        <begin position="38"/>
        <end position="53"/>
    </location>
</feature>
<feature type="compositionally biased region" description="Polar residues" evidence="1">
    <location>
        <begin position="344"/>
        <end position="354"/>
    </location>
</feature>